<sequence>MYYDKFLPFYLTYASPVLYSGERMQEREFALMKSYFPDTALKVQEKVEEECELLDYEGSRLYDEYPDRLMMRGLCRQIREQVAGELEMQEVADRFLDDLIEVLLYQEISRRRCRRRRCRGF</sequence>
<dbReference type="Proteomes" id="UP000283745">
    <property type="component" value="Unassembled WGS sequence"/>
</dbReference>
<organism evidence="1 2">
    <name type="scientific">Blautia obeum</name>
    <dbReference type="NCBI Taxonomy" id="40520"/>
    <lineage>
        <taxon>Bacteria</taxon>
        <taxon>Bacillati</taxon>
        <taxon>Bacillota</taxon>
        <taxon>Clostridia</taxon>
        <taxon>Lachnospirales</taxon>
        <taxon>Lachnospiraceae</taxon>
        <taxon>Blautia</taxon>
    </lineage>
</organism>
<dbReference type="RefSeq" id="WP_118050194.1">
    <property type="nucleotide sequence ID" value="NZ_CABJFK010000002.1"/>
</dbReference>
<gene>
    <name evidence="1" type="ORF">DW740_04060</name>
</gene>
<accession>A0A414JAC6</accession>
<protein>
    <submittedName>
        <fullName evidence="1">Uncharacterized protein</fullName>
    </submittedName>
</protein>
<name>A0A414JAC6_9FIRM</name>
<comment type="caution">
    <text evidence="1">The sequence shown here is derived from an EMBL/GenBank/DDBJ whole genome shotgun (WGS) entry which is preliminary data.</text>
</comment>
<evidence type="ECO:0000313" key="2">
    <source>
        <dbReference type="Proteomes" id="UP000283745"/>
    </source>
</evidence>
<evidence type="ECO:0000313" key="1">
    <source>
        <dbReference type="EMBL" id="RHE41474.1"/>
    </source>
</evidence>
<dbReference type="AlphaFoldDB" id="A0A414JAC6"/>
<dbReference type="EMBL" id="QSKF01000002">
    <property type="protein sequence ID" value="RHE41474.1"/>
    <property type="molecule type" value="Genomic_DNA"/>
</dbReference>
<reference evidence="1 2" key="1">
    <citation type="submission" date="2018-08" db="EMBL/GenBank/DDBJ databases">
        <title>A genome reference for cultivated species of the human gut microbiota.</title>
        <authorList>
            <person name="Zou Y."/>
            <person name="Xue W."/>
            <person name="Luo G."/>
        </authorList>
    </citation>
    <scope>NUCLEOTIDE SEQUENCE [LARGE SCALE GENOMIC DNA]</scope>
    <source>
        <strain evidence="1 2">AM28-23</strain>
    </source>
</reference>
<proteinExistence type="predicted"/>